<dbReference type="PRINTS" id="PR00463">
    <property type="entry name" value="EP450I"/>
</dbReference>
<name>A0A8H3CAF2_9AGAM</name>
<reference evidence="11" key="1">
    <citation type="submission" date="2021-01" db="EMBL/GenBank/DDBJ databases">
        <authorList>
            <person name="Kaushik A."/>
        </authorList>
    </citation>
    <scope>NUCLEOTIDE SEQUENCE</scope>
    <source>
        <strain evidence="11">AG1-1A</strain>
    </source>
</reference>
<dbReference type="InterPro" id="IPR050364">
    <property type="entry name" value="Cytochrome_P450_fung"/>
</dbReference>
<dbReference type="Proteomes" id="UP000663840">
    <property type="component" value="Unassembled WGS sequence"/>
</dbReference>
<dbReference type="GO" id="GO:0016705">
    <property type="term" value="F:oxidoreductase activity, acting on paired donors, with incorporation or reduction of molecular oxygen"/>
    <property type="evidence" value="ECO:0007669"/>
    <property type="project" value="InterPro"/>
</dbReference>
<dbReference type="PANTHER" id="PTHR46300">
    <property type="entry name" value="P450, PUTATIVE (EUROFUNG)-RELATED-RELATED"/>
    <property type="match status" value="1"/>
</dbReference>
<comment type="similarity">
    <text evidence="3 10">Belongs to the cytochrome P450 family.</text>
</comment>
<sequence>MKESSLDYSTVLLTGTCLLSVYWIARKICFNNQRPLPPGPPSYPLIGQLLSLPRVAGGPEFAEPSVKLKSDIISFHTFGTTIIVLNSAEVANDLLEKRQNLYSNRYRPPMVVSPKLMDIRGFMAFINYNDLWKKHRRGFSARLNAQSAAEFRPLQEKQCGLLLQRLLDFRTSTKSSNELLREVYRTASSIFLDSVYGYELKSADDPFFVDIMVMNDHIAKAAMPSLFLVNTIPSLEYLPEWFPGAHWKRLAREWREHKNRAVDDVFYWTKRRFISGADDRSVIALTLKEAREAGWSEAEADDFAKDLGTMMALGGSETSTMALVWFILAMVLYPEVQAKVQQEIDAITGSNRLPTYADRSKLPYLERVLLEVLRWRPAVPLGVPHTCNEENEYRGYRVPKGAVVIGNIWATTREEKIYHKAEEFNPDRFLDPTVPHPLVFGWGLRICPGKHFFREMFFLEAAQILAVFNLQKSKDENGQVVEPDTRITVDSGVPRPIEFKIKISPRSSQHVELIHTNV</sequence>
<dbReference type="InterPro" id="IPR017972">
    <property type="entry name" value="Cyt_P450_CS"/>
</dbReference>
<evidence type="ECO:0000256" key="5">
    <source>
        <dbReference type="ARBA" id="ARBA00022723"/>
    </source>
</evidence>
<dbReference type="AlphaFoldDB" id="A0A8H3CAF2"/>
<organism evidence="11 12">
    <name type="scientific">Rhizoctonia solani</name>
    <dbReference type="NCBI Taxonomy" id="456999"/>
    <lineage>
        <taxon>Eukaryota</taxon>
        <taxon>Fungi</taxon>
        <taxon>Dikarya</taxon>
        <taxon>Basidiomycota</taxon>
        <taxon>Agaricomycotina</taxon>
        <taxon>Agaricomycetes</taxon>
        <taxon>Cantharellales</taxon>
        <taxon>Ceratobasidiaceae</taxon>
        <taxon>Rhizoctonia</taxon>
    </lineage>
</organism>
<dbReference type="GO" id="GO:0005506">
    <property type="term" value="F:iron ion binding"/>
    <property type="evidence" value="ECO:0007669"/>
    <property type="project" value="InterPro"/>
</dbReference>
<proteinExistence type="inferred from homology"/>
<evidence type="ECO:0000256" key="8">
    <source>
        <dbReference type="ARBA" id="ARBA00023033"/>
    </source>
</evidence>
<dbReference type="InterPro" id="IPR002401">
    <property type="entry name" value="Cyt_P450_E_grp-I"/>
</dbReference>
<evidence type="ECO:0000256" key="6">
    <source>
        <dbReference type="ARBA" id="ARBA00023002"/>
    </source>
</evidence>
<evidence type="ECO:0000256" key="4">
    <source>
        <dbReference type="ARBA" id="ARBA00022617"/>
    </source>
</evidence>
<evidence type="ECO:0000256" key="10">
    <source>
        <dbReference type="RuleBase" id="RU000461"/>
    </source>
</evidence>
<protein>
    <recommendedName>
        <fullName evidence="13">O-methylsterigmatocystin oxidoreductase</fullName>
    </recommendedName>
</protein>
<dbReference type="Gene3D" id="1.10.630.10">
    <property type="entry name" value="Cytochrome P450"/>
    <property type="match status" value="1"/>
</dbReference>
<dbReference type="InterPro" id="IPR036396">
    <property type="entry name" value="Cyt_P450_sf"/>
</dbReference>
<dbReference type="Pfam" id="PF00067">
    <property type="entry name" value="p450"/>
    <property type="match status" value="1"/>
</dbReference>
<evidence type="ECO:0000256" key="7">
    <source>
        <dbReference type="ARBA" id="ARBA00023004"/>
    </source>
</evidence>
<evidence type="ECO:0008006" key="13">
    <source>
        <dbReference type="Google" id="ProtNLM"/>
    </source>
</evidence>
<feature type="binding site" description="axial binding residue" evidence="9">
    <location>
        <position position="447"/>
    </location>
    <ligand>
        <name>heme</name>
        <dbReference type="ChEBI" id="CHEBI:30413"/>
    </ligand>
    <ligandPart>
        <name>Fe</name>
        <dbReference type="ChEBI" id="CHEBI:18248"/>
    </ligandPart>
</feature>
<keyword evidence="6 10" id="KW-0560">Oxidoreductase</keyword>
<evidence type="ECO:0000256" key="1">
    <source>
        <dbReference type="ARBA" id="ARBA00001971"/>
    </source>
</evidence>
<dbReference type="SUPFAM" id="SSF48264">
    <property type="entry name" value="Cytochrome P450"/>
    <property type="match status" value="1"/>
</dbReference>
<keyword evidence="4 9" id="KW-0349">Heme</keyword>
<comment type="pathway">
    <text evidence="2">Secondary metabolite biosynthesis.</text>
</comment>
<keyword evidence="8 10" id="KW-0503">Monooxygenase</keyword>
<dbReference type="InterPro" id="IPR001128">
    <property type="entry name" value="Cyt_P450"/>
</dbReference>
<evidence type="ECO:0000256" key="2">
    <source>
        <dbReference type="ARBA" id="ARBA00005179"/>
    </source>
</evidence>
<gene>
    <name evidence="11" type="ORF">RDB_LOCUS127062</name>
</gene>
<evidence type="ECO:0000256" key="9">
    <source>
        <dbReference type="PIRSR" id="PIRSR602401-1"/>
    </source>
</evidence>
<evidence type="ECO:0000256" key="3">
    <source>
        <dbReference type="ARBA" id="ARBA00010617"/>
    </source>
</evidence>
<evidence type="ECO:0000313" key="11">
    <source>
        <dbReference type="EMBL" id="CAE6477762.1"/>
    </source>
</evidence>
<dbReference type="PROSITE" id="PS00086">
    <property type="entry name" value="CYTOCHROME_P450"/>
    <property type="match status" value="1"/>
</dbReference>
<accession>A0A8H3CAF2</accession>
<dbReference type="GO" id="GO:0020037">
    <property type="term" value="F:heme binding"/>
    <property type="evidence" value="ECO:0007669"/>
    <property type="project" value="InterPro"/>
</dbReference>
<evidence type="ECO:0000313" key="12">
    <source>
        <dbReference type="Proteomes" id="UP000663840"/>
    </source>
</evidence>
<dbReference type="PANTHER" id="PTHR46300:SF7">
    <property type="entry name" value="P450, PUTATIVE (EUROFUNG)-RELATED"/>
    <property type="match status" value="1"/>
</dbReference>
<keyword evidence="7 9" id="KW-0408">Iron</keyword>
<keyword evidence="5 9" id="KW-0479">Metal-binding</keyword>
<dbReference type="CDD" id="cd11065">
    <property type="entry name" value="CYP64-like"/>
    <property type="match status" value="1"/>
</dbReference>
<dbReference type="GO" id="GO:0004497">
    <property type="term" value="F:monooxygenase activity"/>
    <property type="evidence" value="ECO:0007669"/>
    <property type="project" value="UniProtKB-KW"/>
</dbReference>
<comment type="caution">
    <text evidence="11">The sequence shown here is derived from an EMBL/GenBank/DDBJ whole genome shotgun (WGS) entry which is preliminary data.</text>
</comment>
<dbReference type="EMBL" id="CAJMWR010003980">
    <property type="protein sequence ID" value="CAE6477762.1"/>
    <property type="molecule type" value="Genomic_DNA"/>
</dbReference>
<comment type="cofactor">
    <cofactor evidence="1 9">
        <name>heme</name>
        <dbReference type="ChEBI" id="CHEBI:30413"/>
    </cofactor>
</comment>